<keyword evidence="2" id="KW-0479">Metal-binding</keyword>
<proteinExistence type="inferred from homology"/>
<dbReference type="InterPro" id="IPR027291">
    <property type="entry name" value="Glyco_hydro_38_N_sf"/>
</dbReference>
<dbReference type="SMART" id="SM00872">
    <property type="entry name" value="Alpha-mann_mid"/>
    <property type="match status" value="1"/>
</dbReference>
<dbReference type="InterPro" id="IPR037094">
    <property type="entry name" value="Glyco_hydro_38_cen_sf"/>
</dbReference>
<dbReference type="Pfam" id="PF10633">
    <property type="entry name" value="NPCBM_assoc"/>
    <property type="match status" value="1"/>
</dbReference>
<keyword evidence="3" id="KW-0378">Hydrolase</keyword>
<dbReference type="PANTHER" id="PTHR46017:SF1">
    <property type="entry name" value="ALPHA-MANNOSIDASE 2C1"/>
    <property type="match status" value="1"/>
</dbReference>
<protein>
    <submittedName>
        <fullName evidence="6">Alpha-mannosidase</fullName>
    </submittedName>
</protein>
<dbReference type="InterPro" id="IPR028995">
    <property type="entry name" value="Glyco_hydro_57/38_cen_sf"/>
</dbReference>
<organism evidence="6 7">
    <name type="scientific">Mycolicibacterium neworleansense</name>
    <dbReference type="NCBI Taxonomy" id="146018"/>
    <lineage>
        <taxon>Bacteria</taxon>
        <taxon>Bacillati</taxon>
        <taxon>Actinomycetota</taxon>
        <taxon>Actinomycetes</taxon>
        <taxon>Mycobacteriales</taxon>
        <taxon>Mycobacteriaceae</taxon>
        <taxon>Mycolicibacterium</taxon>
    </lineage>
</organism>
<dbReference type="RefSeq" id="WP_090515128.1">
    <property type="nucleotide sequence ID" value="NZ_CWKH01000001.1"/>
</dbReference>
<dbReference type="InterPro" id="IPR013783">
    <property type="entry name" value="Ig-like_fold"/>
</dbReference>
<dbReference type="PANTHER" id="PTHR46017">
    <property type="entry name" value="ALPHA-MANNOSIDASE 2C1"/>
    <property type="match status" value="1"/>
</dbReference>
<dbReference type="InterPro" id="IPR018905">
    <property type="entry name" value="A-galactase_NEW3"/>
</dbReference>
<feature type="domain" description="Glycoside hydrolase family 38 central" evidence="5">
    <location>
        <begin position="395"/>
        <end position="466"/>
    </location>
</feature>
<dbReference type="GO" id="GO:0006013">
    <property type="term" value="P:mannose metabolic process"/>
    <property type="evidence" value="ECO:0007669"/>
    <property type="project" value="InterPro"/>
</dbReference>
<dbReference type="Gene3D" id="2.60.40.10">
    <property type="entry name" value="Immunoglobulins"/>
    <property type="match status" value="1"/>
</dbReference>
<dbReference type="Gene3D" id="1.20.1270.50">
    <property type="entry name" value="Glycoside hydrolase family 38, central domain"/>
    <property type="match status" value="1"/>
</dbReference>
<dbReference type="EMBL" id="CWKH01000001">
    <property type="protein sequence ID" value="CRZ16185.1"/>
    <property type="molecule type" value="Genomic_DNA"/>
</dbReference>
<evidence type="ECO:0000256" key="3">
    <source>
        <dbReference type="ARBA" id="ARBA00022801"/>
    </source>
</evidence>
<keyword evidence="4" id="KW-0326">Glycosidase</keyword>
<dbReference type="CDD" id="cd10786">
    <property type="entry name" value="GH38N_AMII_like"/>
    <property type="match status" value="1"/>
</dbReference>
<evidence type="ECO:0000256" key="1">
    <source>
        <dbReference type="ARBA" id="ARBA00009792"/>
    </source>
</evidence>
<dbReference type="SUPFAM" id="SSF74650">
    <property type="entry name" value="Galactose mutarotase-like"/>
    <property type="match status" value="2"/>
</dbReference>
<dbReference type="OrthoDB" id="1049785at2"/>
<reference evidence="7" key="1">
    <citation type="submission" date="2015-07" db="EMBL/GenBank/DDBJ databases">
        <authorList>
            <person name="Urmite Genomes"/>
        </authorList>
    </citation>
    <scope>NUCLEOTIDE SEQUENCE [LARGE SCALE GENOMIC DNA]</scope>
    <source>
        <strain evidence="7">type strain: ATCC 49404</strain>
    </source>
</reference>
<dbReference type="GO" id="GO:0030246">
    <property type="term" value="F:carbohydrate binding"/>
    <property type="evidence" value="ECO:0007669"/>
    <property type="project" value="InterPro"/>
</dbReference>
<evidence type="ECO:0000256" key="4">
    <source>
        <dbReference type="ARBA" id="ARBA00023295"/>
    </source>
</evidence>
<dbReference type="Pfam" id="PF01074">
    <property type="entry name" value="Glyco_hydro_38N"/>
    <property type="match status" value="1"/>
</dbReference>
<sequence length="1375" mass="147671">MHVTSVETTELFAGPEEAPRQLVRVRYEDCASPTPVRVSGDGLCGEAIAPVGGGTVEVPVDVEAGVPGEIRRARAGSTDFEFTVAEPGWTMYMISHFHYDPVWWNTQAAYTSVWTEDPPGQCRQTNGFDLVHAHLEMARREPEYKFVLAEVDYLKPYWDARPEDRADLRRFIAEGRVEIMGGTYNEPNTNLTSPETAIRNFVSGMGFQRDVLGADPATAWQLDVFGHDPQFPGMAADVGLTSSSWARGPHHQWGPMQNDGDPERMQFASEFEWIAPSGRGLLTHYMPAHYSAGWWMDSSASLAEAEESTYTLFTKLKRVALTRNVLLPVGTDYTPPNKWVTQIHRDWNSRYVWPKFVCALPSEFFSAVRAEVDERGITPSPQTRDMNPIYTGKDVSYIDTKQANRAAEDAVLDAERFAVFAGLLGGADYPQAAMAKAWVQLAYGAHHDAITGSESDQVYLDLLTGWRDAWELGVTARDNALGLLSEAVDGSVVVWNAVAHNRTDIVTVHLDEPFPGALVDSDGNEVPVLVEHDGATVSWLARDVPSLGWRSYQFVSGTAPGWEPLAGDEIANGRYRLRVDAARGGGVCSLADDGRELIADGGVGNELAVYEEYPAHPEAGEGPWHLLPRGPVVCSSAGPAENVQCYQSPLGQRVIVRGRIGDLLRYTQIITLWSGVDRVDCRTVIDEFVGSDRLVRLRWPCPVPGALPVSEVGDAVIGRGFGLLHDGSSAQAVDAAQHPWTLDNPAYGWFGLSSAVTVRIGSAVRAVSVAEVVAPDGANPRELMVALVRAGVTATCSAADKPRYGDLSVDSNLPDTRFALGGPDENPFTAAVLAEADIAYTDELKRQIDATGSARVWVPAAAPLTEHWVPGADLRGVRTLPVLILAGDFDDVVDDLGDAEIVVTQHAPAAAEPFEARTVALLNRGVPSFAVDPDGTLHTSLMRSCTGWPSGTWIDPPRRTAPDGSNFQLQHWTHTFDYALVTGAGDWRAVGVAPSAAEFNRPLLPVVVDSDSAGGLPAWGSLLEIEPAGAVQLGALKAAGNPLASGSVRTTDPAAGVTARLVEITGSAAEVTIRSGLRAVSAAASLNLLEEPKLEQPSELRLHGYQIATVSTQLNLPKMLRAEHQRLAPEAEAAQPLYARYWLHNRGPAPLGGLPAVAYLHPESIAGQPGTEVIVRLTAASDCTDDALHGRVRLYGPPGWEVQPAELPYVLPPGEHLETDVVLSIPAGAEPGLYPLRAELAVTGGGSALPPSWRQVVEDVCVVTIGEPAAHVLKLVSEPEAVDVKAGETARLSMTIGTDARTDLAAEAHLISPWGTWGWMGPGAAGVELPAGGTAEIGFDVAPPSWVEPGQWWALIRVGCAGRLIYSPAVKVTVR</sequence>
<dbReference type="GO" id="GO:0009313">
    <property type="term" value="P:oligosaccharide catabolic process"/>
    <property type="evidence" value="ECO:0007669"/>
    <property type="project" value="TreeGrafter"/>
</dbReference>
<dbReference type="InterPro" id="IPR011013">
    <property type="entry name" value="Gal_mutarotase_sf_dom"/>
</dbReference>
<dbReference type="SUPFAM" id="SSF88688">
    <property type="entry name" value="Families 57/38 glycoside transferase middle domain"/>
    <property type="match status" value="1"/>
</dbReference>
<dbReference type="GO" id="GO:0004559">
    <property type="term" value="F:alpha-mannosidase activity"/>
    <property type="evidence" value="ECO:0007669"/>
    <property type="project" value="InterPro"/>
</dbReference>
<dbReference type="Proteomes" id="UP000199147">
    <property type="component" value="Unassembled WGS sequence"/>
</dbReference>
<dbReference type="GO" id="GO:0046872">
    <property type="term" value="F:metal ion binding"/>
    <property type="evidence" value="ECO:0007669"/>
    <property type="project" value="UniProtKB-KW"/>
</dbReference>
<evidence type="ECO:0000259" key="5">
    <source>
        <dbReference type="SMART" id="SM00872"/>
    </source>
</evidence>
<gene>
    <name evidence="6" type="ORF">BN2156_03049</name>
</gene>
<dbReference type="InterPro" id="IPR015341">
    <property type="entry name" value="Glyco_hydro_38_cen"/>
</dbReference>
<keyword evidence="7" id="KW-1185">Reference proteome</keyword>
<comment type="similarity">
    <text evidence="1">Belongs to the glycosyl hydrolase 38 family.</text>
</comment>
<dbReference type="InterPro" id="IPR011330">
    <property type="entry name" value="Glyco_hydro/deAcase_b/a-brl"/>
</dbReference>
<dbReference type="Gene3D" id="3.20.110.10">
    <property type="entry name" value="Glycoside hydrolase 38, N terminal domain"/>
    <property type="match status" value="1"/>
</dbReference>
<dbReference type="STRING" id="146018.BN2156_03049"/>
<evidence type="ECO:0000313" key="7">
    <source>
        <dbReference type="Proteomes" id="UP000199147"/>
    </source>
</evidence>
<evidence type="ECO:0000256" key="2">
    <source>
        <dbReference type="ARBA" id="ARBA00022723"/>
    </source>
</evidence>
<evidence type="ECO:0000313" key="6">
    <source>
        <dbReference type="EMBL" id="CRZ16185.1"/>
    </source>
</evidence>
<name>A0A0H5RPT4_9MYCO</name>
<dbReference type="Pfam" id="PF09261">
    <property type="entry name" value="Alpha-mann_mid"/>
    <property type="match status" value="1"/>
</dbReference>
<dbReference type="InterPro" id="IPR000602">
    <property type="entry name" value="Glyco_hydro_38_N"/>
</dbReference>
<dbReference type="SUPFAM" id="SSF88713">
    <property type="entry name" value="Glycoside hydrolase/deacetylase"/>
    <property type="match status" value="1"/>
</dbReference>
<accession>A0A0H5RPT4</accession>
<dbReference type="Gene3D" id="2.70.98.30">
    <property type="entry name" value="Golgi alpha-mannosidase II, domain 4"/>
    <property type="match status" value="1"/>
</dbReference>